<dbReference type="OrthoDB" id="41154at2759"/>
<proteinExistence type="predicted"/>
<sequence length="133" mass="14567">MSDDGDKNPQEQFKELIKSGVSAANIGLQKVQTTYHGWQEPISLTKKSIEEHSAIAMETVKTVYQKRKQYNVQIIGGSTLMTGGYLLLRRGKIAGAFGAAVGAGAAYSVVYDEFPPIDIEKMLPNIIFGKKDE</sequence>
<evidence type="ECO:0000313" key="2">
    <source>
        <dbReference type="Proteomes" id="UP000095751"/>
    </source>
</evidence>
<dbReference type="KEGG" id="fcy:FRACYDRAFT_271097"/>
<reference evidence="1 2" key="1">
    <citation type="submission" date="2016-09" db="EMBL/GenBank/DDBJ databases">
        <title>Extensive genetic diversity and differential bi-allelic expression allows diatom success in the polar Southern Ocean.</title>
        <authorList>
            <consortium name="DOE Joint Genome Institute"/>
            <person name="Mock T."/>
            <person name="Otillar R.P."/>
            <person name="Strauss J."/>
            <person name="Dupont C."/>
            <person name="Frickenhaus S."/>
            <person name="Maumus F."/>
            <person name="Mcmullan M."/>
            <person name="Sanges R."/>
            <person name="Schmutz J."/>
            <person name="Toseland A."/>
            <person name="Valas R."/>
            <person name="Veluchamy A."/>
            <person name="Ward B.J."/>
            <person name="Allen A."/>
            <person name="Barry K."/>
            <person name="Falciatore A."/>
            <person name="Ferrante M."/>
            <person name="Fortunato A.E."/>
            <person name="Gloeckner G."/>
            <person name="Gruber A."/>
            <person name="Hipkin R."/>
            <person name="Janech M."/>
            <person name="Kroth P."/>
            <person name="Leese F."/>
            <person name="Lindquist E."/>
            <person name="Lyon B.R."/>
            <person name="Martin J."/>
            <person name="Mayer C."/>
            <person name="Parker M."/>
            <person name="Quesneville H."/>
            <person name="Raymond J."/>
            <person name="Uhlig C."/>
            <person name="Valentin K.U."/>
            <person name="Worden A.Z."/>
            <person name="Armbrust E.V."/>
            <person name="Bowler C."/>
            <person name="Green B."/>
            <person name="Moulton V."/>
            <person name="Van Oosterhout C."/>
            <person name="Grigoriev I."/>
        </authorList>
    </citation>
    <scope>NUCLEOTIDE SEQUENCE [LARGE SCALE GENOMIC DNA]</scope>
    <source>
        <strain evidence="1 2">CCMP1102</strain>
    </source>
</reference>
<dbReference type="EMBL" id="KV784371">
    <property type="protein sequence ID" value="OEU10659.1"/>
    <property type="molecule type" value="Genomic_DNA"/>
</dbReference>
<evidence type="ECO:0008006" key="3">
    <source>
        <dbReference type="Google" id="ProtNLM"/>
    </source>
</evidence>
<dbReference type="InParanoid" id="A0A1E7EXW6"/>
<dbReference type="AlphaFoldDB" id="A0A1E7EXW6"/>
<accession>A0A1E7EXW6</accession>
<gene>
    <name evidence="1" type="ORF">FRACYDRAFT_271097</name>
</gene>
<keyword evidence="2" id="KW-1185">Reference proteome</keyword>
<name>A0A1E7EXW6_9STRA</name>
<dbReference type="Proteomes" id="UP000095751">
    <property type="component" value="Unassembled WGS sequence"/>
</dbReference>
<evidence type="ECO:0000313" key="1">
    <source>
        <dbReference type="EMBL" id="OEU10659.1"/>
    </source>
</evidence>
<protein>
    <recommendedName>
        <fullName evidence="3">MICOS complex subunit</fullName>
    </recommendedName>
</protein>
<organism evidence="1 2">
    <name type="scientific">Fragilariopsis cylindrus CCMP1102</name>
    <dbReference type="NCBI Taxonomy" id="635003"/>
    <lineage>
        <taxon>Eukaryota</taxon>
        <taxon>Sar</taxon>
        <taxon>Stramenopiles</taxon>
        <taxon>Ochrophyta</taxon>
        <taxon>Bacillariophyta</taxon>
        <taxon>Bacillariophyceae</taxon>
        <taxon>Bacillariophycidae</taxon>
        <taxon>Bacillariales</taxon>
        <taxon>Bacillariaceae</taxon>
        <taxon>Fragilariopsis</taxon>
    </lineage>
</organism>